<evidence type="ECO:0000256" key="10">
    <source>
        <dbReference type="RuleBase" id="RU004375"/>
    </source>
</evidence>
<dbReference type="Gene3D" id="2.60.40.420">
    <property type="entry name" value="Cupredoxins - blue copper proteins"/>
    <property type="match status" value="1"/>
</dbReference>
<evidence type="ECO:0000256" key="3">
    <source>
        <dbReference type="ARBA" id="ARBA00022729"/>
    </source>
</evidence>
<dbReference type="Pfam" id="PF00812">
    <property type="entry name" value="Ephrin"/>
    <property type="match status" value="1"/>
</dbReference>
<dbReference type="SUPFAM" id="SSF49503">
    <property type="entry name" value="Cupredoxins"/>
    <property type="match status" value="1"/>
</dbReference>
<evidence type="ECO:0000256" key="6">
    <source>
        <dbReference type="ARBA" id="ARBA00023180"/>
    </source>
</evidence>
<dbReference type="GO" id="GO:0046875">
    <property type="term" value="F:ephrin receptor binding"/>
    <property type="evidence" value="ECO:0007669"/>
    <property type="project" value="InterPro"/>
</dbReference>
<dbReference type="InterPro" id="IPR034252">
    <property type="entry name" value="Ephrin-A_Ecto"/>
</dbReference>
<dbReference type="PANTHER" id="PTHR11304:SF19">
    <property type="entry name" value="EPHRIN-A1"/>
    <property type="match status" value="1"/>
</dbReference>
<evidence type="ECO:0000256" key="11">
    <source>
        <dbReference type="SAM" id="SignalP"/>
    </source>
</evidence>
<dbReference type="PROSITE" id="PS51551">
    <property type="entry name" value="EPHRIN_RBD_2"/>
    <property type="match status" value="1"/>
</dbReference>
<organism evidence="13 14">
    <name type="scientific">Muraenolepis orangiensis</name>
    <name type="common">Patagonian moray cod</name>
    <dbReference type="NCBI Taxonomy" id="630683"/>
    <lineage>
        <taxon>Eukaryota</taxon>
        <taxon>Metazoa</taxon>
        <taxon>Chordata</taxon>
        <taxon>Craniata</taxon>
        <taxon>Vertebrata</taxon>
        <taxon>Euteleostomi</taxon>
        <taxon>Actinopterygii</taxon>
        <taxon>Neopterygii</taxon>
        <taxon>Teleostei</taxon>
        <taxon>Neoteleostei</taxon>
        <taxon>Acanthomorphata</taxon>
        <taxon>Zeiogadaria</taxon>
        <taxon>Gadariae</taxon>
        <taxon>Gadiformes</taxon>
        <taxon>Muraenolepidoidei</taxon>
        <taxon>Muraenolepididae</taxon>
        <taxon>Muraenolepis</taxon>
    </lineage>
</organism>
<dbReference type="EMBL" id="JANIIK010000039">
    <property type="protein sequence ID" value="KAJ3609287.1"/>
    <property type="molecule type" value="Genomic_DNA"/>
</dbReference>
<dbReference type="GO" id="GO:0098552">
    <property type="term" value="C:side of membrane"/>
    <property type="evidence" value="ECO:0007669"/>
    <property type="project" value="UniProtKB-KW"/>
</dbReference>
<keyword evidence="14" id="KW-1185">Reference proteome</keyword>
<keyword evidence="2" id="KW-0336">GPI-anchor</keyword>
<dbReference type="GO" id="GO:0005886">
    <property type="term" value="C:plasma membrane"/>
    <property type="evidence" value="ECO:0007669"/>
    <property type="project" value="TreeGrafter"/>
</dbReference>
<evidence type="ECO:0000256" key="9">
    <source>
        <dbReference type="PROSITE-ProRule" id="PRU00884"/>
    </source>
</evidence>
<evidence type="ECO:0000256" key="4">
    <source>
        <dbReference type="ARBA" id="ARBA00023136"/>
    </source>
</evidence>
<evidence type="ECO:0000256" key="1">
    <source>
        <dbReference type="ARBA" id="ARBA00004589"/>
    </source>
</evidence>
<proteinExistence type="inferred from homology"/>
<comment type="similarity">
    <text evidence="9 10">Belongs to the ephrin family.</text>
</comment>
<feature type="domain" description="Ephrin RBD" evidence="12">
    <location>
        <begin position="20"/>
        <end position="175"/>
    </location>
</feature>
<dbReference type="GO" id="GO:0007411">
    <property type="term" value="P:axon guidance"/>
    <property type="evidence" value="ECO:0007669"/>
    <property type="project" value="TreeGrafter"/>
</dbReference>
<keyword evidence="5" id="KW-1015">Disulfide bond</keyword>
<protein>
    <recommendedName>
        <fullName evidence="8">Ephrin-A1</fullName>
    </recommendedName>
</protein>
<evidence type="ECO:0000256" key="8">
    <source>
        <dbReference type="ARBA" id="ARBA00040413"/>
    </source>
</evidence>
<keyword evidence="4 10" id="KW-0472">Membrane</keyword>
<keyword evidence="3 11" id="KW-0732">Signal</keyword>
<evidence type="ECO:0000256" key="5">
    <source>
        <dbReference type="ARBA" id="ARBA00023157"/>
    </source>
</evidence>
<dbReference type="GO" id="GO:0048013">
    <property type="term" value="P:ephrin receptor signaling pathway"/>
    <property type="evidence" value="ECO:0007669"/>
    <property type="project" value="InterPro"/>
</dbReference>
<feature type="chain" id="PRO_5040498261" description="Ephrin-A1" evidence="11">
    <location>
        <begin position="21"/>
        <end position="210"/>
    </location>
</feature>
<keyword evidence="6" id="KW-0325">Glycoprotein</keyword>
<accession>A0A9Q0ERP4</accession>
<gene>
    <name evidence="13" type="ORF">NHX12_023810</name>
</gene>
<evidence type="ECO:0000256" key="2">
    <source>
        <dbReference type="ARBA" id="ARBA00022622"/>
    </source>
</evidence>
<name>A0A9Q0ERP4_9TELE</name>
<feature type="signal peptide" evidence="11">
    <location>
        <begin position="1"/>
        <end position="20"/>
    </location>
</feature>
<evidence type="ECO:0000256" key="7">
    <source>
        <dbReference type="ARBA" id="ARBA00023288"/>
    </source>
</evidence>
<reference evidence="13" key="1">
    <citation type="submission" date="2022-07" db="EMBL/GenBank/DDBJ databases">
        <title>Chromosome-level genome of Muraenolepis orangiensis.</title>
        <authorList>
            <person name="Kim J."/>
        </authorList>
    </citation>
    <scope>NUCLEOTIDE SEQUENCE</scope>
    <source>
        <strain evidence="13">KU_S4_2022</strain>
        <tissue evidence="13">Muscle</tissue>
    </source>
</reference>
<dbReference type="OrthoDB" id="8774972at2759"/>
<comment type="caution">
    <text evidence="13">The sequence shown here is derived from an EMBL/GenBank/DDBJ whole genome shotgun (WGS) entry which is preliminary data.</text>
</comment>
<dbReference type="PANTHER" id="PTHR11304">
    <property type="entry name" value="EPHRIN"/>
    <property type="match status" value="1"/>
</dbReference>
<evidence type="ECO:0000313" key="13">
    <source>
        <dbReference type="EMBL" id="KAJ3609287.1"/>
    </source>
</evidence>
<dbReference type="InterPro" id="IPR001799">
    <property type="entry name" value="Ephrin_RBD"/>
</dbReference>
<dbReference type="InterPro" id="IPR031328">
    <property type="entry name" value="Ephrin"/>
</dbReference>
<dbReference type="PRINTS" id="PR01347">
    <property type="entry name" value="EPHRIN"/>
</dbReference>
<dbReference type="InterPro" id="IPR008972">
    <property type="entry name" value="Cupredoxin"/>
</dbReference>
<evidence type="ECO:0000313" key="14">
    <source>
        <dbReference type="Proteomes" id="UP001148018"/>
    </source>
</evidence>
<sequence>MELGWTVCLAVSVCSWLVSSERHSVYWNSTNPKGTPAPREQNARPAQQEDQWVRFVYDYAVKVKLNDYLDIVCPHYPQGEAASQDAERYVLYMVEREDYDACKPQSYDQMRWECSHPFAQHVPEKFSEKFQRFTPFTLGKEFRQAKPLHHHGQDCLQLRVDVIAADDNDLNGPDVQKSTHPIAGAACPAATSLAVLSLLGPVSLLLLLLH</sequence>
<comment type="caution">
    <text evidence="9">Lacks conserved residue(s) required for the propagation of feature annotation.</text>
</comment>
<keyword evidence="7" id="KW-0449">Lipoprotein</keyword>
<evidence type="ECO:0000259" key="12">
    <source>
        <dbReference type="PROSITE" id="PS51551"/>
    </source>
</evidence>
<dbReference type="AlphaFoldDB" id="A0A9Q0ERP4"/>
<comment type="subcellular location">
    <subcellularLocation>
        <location evidence="1">Membrane</location>
        <topology evidence="1">Lipid-anchor</topology>
        <topology evidence="1">GPI-anchor</topology>
    </subcellularLocation>
</comment>
<dbReference type="CDD" id="cd10425">
    <property type="entry name" value="Ephrin-A_Ectodomain"/>
    <property type="match status" value="1"/>
</dbReference>
<dbReference type="Proteomes" id="UP001148018">
    <property type="component" value="Unassembled WGS sequence"/>
</dbReference>